<gene>
    <name evidence="8" type="ORF">AB868_03689</name>
</gene>
<evidence type="ECO:0000256" key="2">
    <source>
        <dbReference type="ARBA" id="ARBA00009533"/>
    </source>
</evidence>
<keyword evidence="5 7" id="KW-0456">Lyase</keyword>
<dbReference type="Gene3D" id="3.40.640.10">
    <property type="entry name" value="Type I PLP-dependent aspartate aminotransferase-like (Major domain)"/>
    <property type="match status" value="1"/>
</dbReference>
<dbReference type="Gene3D" id="3.90.1150.10">
    <property type="entry name" value="Aspartate Aminotransferase, domain 1"/>
    <property type="match status" value="1"/>
</dbReference>
<evidence type="ECO:0000313" key="8">
    <source>
        <dbReference type="EMBL" id="KMU52933.1"/>
    </source>
</evidence>
<evidence type="ECO:0000256" key="3">
    <source>
        <dbReference type="ARBA" id="ARBA00022793"/>
    </source>
</evidence>
<dbReference type="PANTHER" id="PTHR11999:SF70">
    <property type="entry name" value="MIP05841P"/>
    <property type="match status" value="1"/>
</dbReference>
<dbReference type="Pfam" id="PF00282">
    <property type="entry name" value="Pyridoxal_deC"/>
    <property type="match status" value="1"/>
</dbReference>
<dbReference type="InterPro" id="IPR010977">
    <property type="entry name" value="Aromatic_deC"/>
</dbReference>
<proteinExistence type="inferred from homology"/>
<evidence type="ECO:0000256" key="7">
    <source>
        <dbReference type="RuleBase" id="RU000382"/>
    </source>
</evidence>
<name>A0A656VM70_SERMA</name>
<evidence type="ECO:0000256" key="5">
    <source>
        <dbReference type="ARBA" id="ARBA00023239"/>
    </source>
</evidence>
<dbReference type="GO" id="GO:0030170">
    <property type="term" value="F:pyridoxal phosphate binding"/>
    <property type="evidence" value="ECO:0007669"/>
    <property type="project" value="InterPro"/>
</dbReference>
<comment type="caution">
    <text evidence="8">The sequence shown here is derived from an EMBL/GenBank/DDBJ whole genome shotgun (WGS) entry which is preliminary data.</text>
</comment>
<dbReference type="InterPro" id="IPR015422">
    <property type="entry name" value="PyrdxlP-dep_Trfase_small"/>
</dbReference>
<sequence>MFYVYPIIPDAFGATMHPRLQQDLAQFPQILDHTRQLAEDFLAGLQQRSVCPPLEHQQLQPGDDRLEENGEGALAALERFWQRYQAGISASAGPRYFGFVTGGGTPAAVAADWLVSVTDQNSLLSHDTIAATIELAAVTQLKSLLGLPETFSGSLVSGATMANFTGLAIGRQWLGQQQGVDIAQQGLAALGPIRVLAANPHSSSVKALSMLGIGREALTIVASLPESEAMDMEALARQLAAGAGQPTLVLASAGTVNTVAFDDLPQLLALRERYPFWLHVDAAFGGVAACSPLYASKLEGWQHADSITVDAHKWLNVPYDSAIQFTRHLDLQMQVFQNHSAYLEAPTLRPDNYLHLTPENSRRFRALPLWLTLKAYGRSGIRDIVERNVELAQALGAALAADDGFHLLAPVNLNVVCFALSHPQGESEAARDRFLERLSRHGVVRCTPTRYNGQPGIRAALVNWMTEEQDIRLTLDSLRHCLAETA</sequence>
<protein>
    <submittedName>
        <fullName evidence="8">Pyridoxal-dependent decarboxylase</fullName>
    </submittedName>
</protein>
<feature type="modified residue" description="N6-(pyridoxal phosphate)lysine" evidence="6">
    <location>
        <position position="313"/>
    </location>
</feature>
<keyword evidence="3" id="KW-0210">Decarboxylase</keyword>
<dbReference type="InterPro" id="IPR015424">
    <property type="entry name" value="PyrdxlP-dep_Trfase"/>
</dbReference>
<dbReference type="PRINTS" id="PR00800">
    <property type="entry name" value="YHDCRBOXLASE"/>
</dbReference>
<comment type="similarity">
    <text evidence="2 7">Belongs to the group II decarboxylase family.</text>
</comment>
<evidence type="ECO:0000256" key="6">
    <source>
        <dbReference type="PIRSR" id="PIRSR602129-50"/>
    </source>
</evidence>
<dbReference type="GO" id="GO:0019752">
    <property type="term" value="P:carboxylic acid metabolic process"/>
    <property type="evidence" value="ECO:0007669"/>
    <property type="project" value="InterPro"/>
</dbReference>
<dbReference type="GO" id="GO:0016831">
    <property type="term" value="F:carboxy-lyase activity"/>
    <property type="evidence" value="ECO:0007669"/>
    <property type="project" value="UniProtKB-KW"/>
</dbReference>
<dbReference type="InterPro" id="IPR002129">
    <property type="entry name" value="PyrdxlP-dep_de-COase"/>
</dbReference>
<dbReference type="EMBL" id="LFJS01000012">
    <property type="protein sequence ID" value="KMU52933.1"/>
    <property type="molecule type" value="Genomic_DNA"/>
</dbReference>
<evidence type="ECO:0000256" key="1">
    <source>
        <dbReference type="ARBA" id="ARBA00001933"/>
    </source>
</evidence>
<evidence type="ECO:0000256" key="4">
    <source>
        <dbReference type="ARBA" id="ARBA00022898"/>
    </source>
</evidence>
<accession>A0A656VM70</accession>
<dbReference type="InterPro" id="IPR015421">
    <property type="entry name" value="PyrdxlP-dep_Trfase_major"/>
</dbReference>
<reference evidence="8 9" key="1">
    <citation type="submission" date="2015-06" db="EMBL/GenBank/DDBJ databases">
        <title>Draft Genome of Serratia marcescens Strain AH0650_Sm1.</title>
        <authorList>
            <person name="Wan Y."/>
            <person name="Gorrie C."/>
            <person name="Holt K."/>
        </authorList>
    </citation>
    <scope>NUCLEOTIDE SEQUENCE [LARGE SCALE GENOMIC DNA]</scope>
    <source>
        <strain evidence="8 9">AH0650_Sm1</strain>
    </source>
</reference>
<dbReference type="Proteomes" id="UP000037482">
    <property type="component" value="Unassembled WGS sequence"/>
</dbReference>
<evidence type="ECO:0000313" key="9">
    <source>
        <dbReference type="Proteomes" id="UP000037482"/>
    </source>
</evidence>
<keyword evidence="4 6" id="KW-0663">Pyridoxal phosphate</keyword>
<organism evidence="8 9">
    <name type="scientific">Serratia marcescens</name>
    <dbReference type="NCBI Taxonomy" id="615"/>
    <lineage>
        <taxon>Bacteria</taxon>
        <taxon>Pseudomonadati</taxon>
        <taxon>Pseudomonadota</taxon>
        <taxon>Gammaproteobacteria</taxon>
        <taxon>Enterobacterales</taxon>
        <taxon>Yersiniaceae</taxon>
        <taxon>Serratia</taxon>
    </lineage>
</organism>
<dbReference type="GO" id="GO:0006520">
    <property type="term" value="P:amino acid metabolic process"/>
    <property type="evidence" value="ECO:0007669"/>
    <property type="project" value="InterPro"/>
</dbReference>
<comment type="cofactor">
    <cofactor evidence="1 6 7">
        <name>pyridoxal 5'-phosphate</name>
        <dbReference type="ChEBI" id="CHEBI:597326"/>
    </cofactor>
</comment>
<dbReference type="PANTHER" id="PTHR11999">
    <property type="entry name" value="GROUP II PYRIDOXAL-5-PHOSPHATE DECARBOXYLASE"/>
    <property type="match status" value="1"/>
</dbReference>
<dbReference type="SUPFAM" id="SSF53383">
    <property type="entry name" value="PLP-dependent transferases"/>
    <property type="match status" value="1"/>
</dbReference>
<dbReference type="AlphaFoldDB" id="A0A656VM70"/>